<evidence type="ECO:0000256" key="7">
    <source>
        <dbReference type="PROSITE-ProRule" id="PRU01240"/>
    </source>
</evidence>
<evidence type="ECO:0000259" key="9">
    <source>
        <dbReference type="Pfam" id="PF00082"/>
    </source>
</evidence>
<evidence type="ECO:0000256" key="8">
    <source>
        <dbReference type="SAM" id="MobiDB-lite"/>
    </source>
</evidence>
<name>A0A9P7UBH9_9PEZI</name>
<feature type="compositionally biased region" description="Polar residues" evidence="8">
    <location>
        <begin position="214"/>
        <end position="230"/>
    </location>
</feature>
<evidence type="ECO:0000313" key="12">
    <source>
        <dbReference type="Proteomes" id="UP000699042"/>
    </source>
</evidence>
<dbReference type="PRINTS" id="PR00723">
    <property type="entry name" value="SUBTILISIN"/>
</dbReference>
<dbReference type="SUPFAM" id="SSF52743">
    <property type="entry name" value="Subtilisin-like"/>
    <property type="match status" value="1"/>
</dbReference>
<reference evidence="11" key="1">
    <citation type="submission" date="2021-05" db="EMBL/GenBank/DDBJ databases">
        <title>Comparative genomics of three Colletotrichum scovillei strains and genetic complementation revealed genes involved fungal growth and virulence on chili pepper.</title>
        <authorList>
            <person name="Hsieh D.-K."/>
            <person name="Chuang S.-C."/>
            <person name="Chen C.-Y."/>
            <person name="Chao Y.-T."/>
            <person name="Lu M.-Y.J."/>
            <person name="Lee M.-H."/>
            <person name="Shih M.-C."/>
        </authorList>
    </citation>
    <scope>NUCLEOTIDE SEQUENCE</scope>
    <source>
        <strain evidence="11">Coll-153</strain>
    </source>
</reference>
<sequence length="1059" mass="113692">MLLSINLLHRVLMVFSAVRGFYIASAGRVGYFATSSSLYPRLFISSELQKKLHRLPNLQRALPLFILLQSLVPNMRFLLILLHLAVAFALAIVEQTTITNKAPSIIVVELTEDSHQSSDVVFDTIEQRMFDYLCIFTRRHTFNSPSFRGLSFSLSCEGDREVVRSKVLPIIQSLDFVEKASLASWSHETPQHPQQRPQQHAALLGETSHKAKRQTTASPSSELYQSLTLPTHNDTGVSRLHAEGTLGTGMRIAVIDTGFDLASPGLSQTRVAYNYNYVEDAFNFTGDNCINFLHGTHVLGIIAAESEEREFGVVGVAPNVTVELYGLDPCEGAAPSGLDNLMAAIENASSRDVDLIMIGYGIGLAFEEEPVARLVSQAVANGTAVTVASGNGGPGLFTGISPANARGAAAIGSADNSATPYYTWRANFTSGDDAGFVRYAPQFPANFPAGNNLTLWSPGSAEGLPEGCNPAPGGFVPPADPANTIMLIEEDHCWLSPGNTSTRLALGLGIPYVLRYQPSSASVVDGMQWRPGFAEYSRNYKGIARISNEDGLFLASLLSNGSSVRISVPSNISEAHEEVLYRDNDISSGLVSGFSSWGPTPEGKSYPSFIAPGENILSTFLPRYGGVAVVGGTSMSNPFAVGVYALVKERHPDYDPQQILAVVTSTAKPVRFIDDARQKKEFLAPVFSQGGGLVDAWDAVHTVSLVNISSLDFNDTTRRPEALTLSLKNTGTETLKYKLRHLGAASGYILSETDPYGLTGAEGYPVYADVDISPAEVELAPGGSTTISVSVRSNPALPATSRGIFFGGFIEIVSSASEANTLTIPYSGFGTPLVDIPMINPNASHLVKVDPSTNLDTEVPPDTLFTCLFNGTIPKPAWPVTCDLGFPGFRKVFVTASREYTYDLVSAETGEDVLAGTFRGSAENWAAPSSWWVWDGSEEDRKYVPPGAYFWRVRALRLNGDAGRAGDWDVWESGRWRLAYDGRSLASLFHLGTSENLARHVVTASSDVSVGAPIAIAAGAVAMAASLNLHQCAYECPYGVLVLVRGNGVDAGEEDSESG</sequence>
<dbReference type="PANTHER" id="PTHR43806">
    <property type="entry name" value="PEPTIDASE S8"/>
    <property type="match status" value="1"/>
</dbReference>
<proteinExistence type="inferred from homology"/>
<keyword evidence="2 7" id="KW-0645">Protease</keyword>
<evidence type="ECO:0000256" key="5">
    <source>
        <dbReference type="ARBA" id="ARBA00022825"/>
    </source>
</evidence>
<feature type="active site" description="Charge relay system" evidence="6 7">
    <location>
        <position position="634"/>
    </location>
</feature>
<keyword evidence="12" id="KW-1185">Reference proteome</keyword>
<dbReference type="Pfam" id="PF06280">
    <property type="entry name" value="fn3_5"/>
    <property type="match status" value="1"/>
</dbReference>
<keyword evidence="5 7" id="KW-0720">Serine protease</keyword>
<evidence type="ECO:0000256" key="4">
    <source>
        <dbReference type="ARBA" id="ARBA00022801"/>
    </source>
</evidence>
<feature type="domain" description="C5a peptidase/Subtilisin-like protease SBT2-like Fn3-like" evidence="10">
    <location>
        <begin position="713"/>
        <end position="826"/>
    </location>
</feature>
<dbReference type="InterPro" id="IPR050131">
    <property type="entry name" value="Peptidase_S8_subtilisin-like"/>
</dbReference>
<dbReference type="Gene3D" id="3.40.50.200">
    <property type="entry name" value="Peptidase S8/S53 domain"/>
    <property type="match status" value="2"/>
</dbReference>
<feature type="domain" description="Peptidase S8/S53" evidence="9">
    <location>
        <begin position="247"/>
        <end position="678"/>
    </location>
</feature>
<comment type="similarity">
    <text evidence="1 7">Belongs to the peptidase S8 family.</text>
</comment>
<accession>A0A9P7UBH9</accession>
<evidence type="ECO:0000259" key="10">
    <source>
        <dbReference type="Pfam" id="PF06280"/>
    </source>
</evidence>
<evidence type="ECO:0000256" key="2">
    <source>
        <dbReference type="ARBA" id="ARBA00022670"/>
    </source>
</evidence>
<dbReference type="GO" id="GO:0006508">
    <property type="term" value="P:proteolysis"/>
    <property type="evidence" value="ECO:0007669"/>
    <property type="project" value="UniProtKB-KW"/>
</dbReference>
<organism evidence="11 12">
    <name type="scientific">Colletotrichum scovillei</name>
    <dbReference type="NCBI Taxonomy" id="1209932"/>
    <lineage>
        <taxon>Eukaryota</taxon>
        <taxon>Fungi</taxon>
        <taxon>Dikarya</taxon>
        <taxon>Ascomycota</taxon>
        <taxon>Pezizomycotina</taxon>
        <taxon>Sordariomycetes</taxon>
        <taxon>Hypocreomycetidae</taxon>
        <taxon>Glomerellales</taxon>
        <taxon>Glomerellaceae</taxon>
        <taxon>Colletotrichum</taxon>
        <taxon>Colletotrichum acutatum species complex</taxon>
    </lineage>
</organism>
<dbReference type="PROSITE" id="PS51892">
    <property type="entry name" value="SUBTILASE"/>
    <property type="match status" value="1"/>
</dbReference>
<comment type="caution">
    <text evidence="11">The sequence shown here is derived from an EMBL/GenBank/DDBJ whole genome shotgun (WGS) entry which is preliminary data.</text>
</comment>
<dbReference type="Gene3D" id="2.60.40.1710">
    <property type="entry name" value="Subtilisin-like superfamily"/>
    <property type="match status" value="1"/>
</dbReference>
<keyword evidence="3" id="KW-0732">Signal</keyword>
<dbReference type="AlphaFoldDB" id="A0A9P7UBH9"/>
<evidence type="ECO:0000256" key="3">
    <source>
        <dbReference type="ARBA" id="ARBA00022729"/>
    </source>
</evidence>
<dbReference type="InterPro" id="IPR000209">
    <property type="entry name" value="Peptidase_S8/S53_dom"/>
</dbReference>
<keyword evidence="4 7" id="KW-0378">Hydrolase</keyword>
<evidence type="ECO:0000256" key="6">
    <source>
        <dbReference type="PIRSR" id="PIRSR615500-1"/>
    </source>
</evidence>
<dbReference type="PROSITE" id="PS00138">
    <property type="entry name" value="SUBTILASE_SER"/>
    <property type="match status" value="1"/>
</dbReference>
<evidence type="ECO:0000256" key="1">
    <source>
        <dbReference type="ARBA" id="ARBA00011073"/>
    </source>
</evidence>
<evidence type="ECO:0000313" key="11">
    <source>
        <dbReference type="EMBL" id="KAG7050119.1"/>
    </source>
</evidence>
<dbReference type="GO" id="GO:0016020">
    <property type="term" value="C:membrane"/>
    <property type="evidence" value="ECO:0007669"/>
    <property type="project" value="InterPro"/>
</dbReference>
<gene>
    <name evidence="11" type="ORF">JMJ77_012872</name>
</gene>
<dbReference type="InterPro" id="IPR036852">
    <property type="entry name" value="Peptidase_S8/S53_dom_sf"/>
</dbReference>
<dbReference type="PANTHER" id="PTHR43806:SF66">
    <property type="entry name" value="SERIN ENDOPEPTIDASE"/>
    <property type="match status" value="1"/>
</dbReference>
<feature type="active site" description="Charge relay system" evidence="6 7">
    <location>
        <position position="256"/>
    </location>
</feature>
<dbReference type="GO" id="GO:0004252">
    <property type="term" value="F:serine-type endopeptidase activity"/>
    <property type="evidence" value="ECO:0007669"/>
    <property type="project" value="UniProtKB-UniRule"/>
</dbReference>
<protein>
    <submittedName>
        <fullName evidence="11">Serine endopeptidase</fullName>
    </submittedName>
</protein>
<feature type="active site" description="Charge relay system" evidence="6 7">
    <location>
        <position position="294"/>
    </location>
</feature>
<dbReference type="InterPro" id="IPR010435">
    <property type="entry name" value="C5a/SBT2-like_Fn3"/>
</dbReference>
<dbReference type="EMBL" id="JAESDN010000005">
    <property type="protein sequence ID" value="KAG7050119.1"/>
    <property type="molecule type" value="Genomic_DNA"/>
</dbReference>
<feature type="region of interest" description="Disordered" evidence="8">
    <location>
        <begin position="207"/>
        <end position="230"/>
    </location>
</feature>
<dbReference type="Pfam" id="PF00082">
    <property type="entry name" value="Peptidase_S8"/>
    <property type="match status" value="1"/>
</dbReference>
<dbReference type="Proteomes" id="UP000699042">
    <property type="component" value="Unassembled WGS sequence"/>
</dbReference>
<dbReference type="InterPro" id="IPR015500">
    <property type="entry name" value="Peptidase_S8_subtilisin-rel"/>
</dbReference>
<dbReference type="InterPro" id="IPR023828">
    <property type="entry name" value="Peptidase_S8_Ser-AS"/>
</dbReference>